<dbReference type="PANTHER" id="PTHR24256">
    <property type="entry name" value="TRYPTASE-RELATED"/>
    <property type="match status" value="1"/>
</dbReference>
<dbReference type="PRINTS" id="PR00722">
    <property type="entry name" value="CHYMOTRYPSIN"/>
</dbReference>
<dbReference type="AlphaFoldDB" id="A0A2H1VVI2"/>
<comment type="similarity">
    <text evidence="2">Belongs to the peptidase S1 family. CLIP subfamily.</text>
</comment>
<dbReference type="Gene3D" id="2.40.10.10">
    <property type="entry name" value="Trypsin-like serine proteases"/>
    <property type="match status" value="1"/>
</dbReference>
<accession>A0A2H1VVI2</accession>
<dbReference type="GO" id="GO:0006508">
    <property type="term" value="P:proteolysis"/>
    <property type="evidence" value="ECO:0007669"/>
    <property type="project" value="InterPro"/>
</dbReference>
<gene>
    <name evidence="4" type="ORF">SFRICE_014068</name>
</gene>
<dbReference type="InterPro" id="IPR051487">
    <property type="entry name" value="Ser/Thr_Proteases_Immune/Dev"/>
</dbReference>
<reference evidence="4" key="1">
    <citation type="submission" date="2016-07" db="EMBL/GenBank/DDBJ databases">
        <authorList>
            <person name="Bretaudeau A."/>
        </authorList>
    </citation>
    <scope>NUCLEOTIDE SEQUENCE</scope>
    <source>
        <strain evidence="4">Rice</strain>
        <tissue evidence="4">Whole body</tissue>
    </source>
</reference>
<keyword evidence="1" id="KW-1015">Disulfide bond</keyword>
<protein>
    <submittedName>
        <fullName evidence="4">SFRICE_014068</fullName>
    </submittedName>
</protein>
<evidence type="ECO:0000259" key="3">
    <source>
        <dbReference type="PROSITE" id="PS50240"/>
    </source>
</evidence>
<organism evidence="4">
    <name type="scientific">Spodoptera frugiperda</name>
    <name type="common">Fall armyworm</name>
    <dbReference type="NCBI Taxonomy" id="7108"/>
    <lineage>
        <taxon>Eukaryota</taxon>
        <taxon>Metazoa</taxon>
        <taxon>Ecdysozoa</taxon>
        <taxon>Arthropoda</taxon>
        <taxon>Hexapoda</taxon>
        <taxon>Insecta</taxon>
        <taxon>Pterygota</taxon>
        <taxon>Neoptera</taxon>
        <taxon>Endopterygota</taxon>
        <taxon>Lepidoptera</taxon>
        <taxon>Glossata</taxon>
        <taxon>Ditrysia</taxon>
        <taxon>Noctuoidea</taxon>
        <taxon>Noctuidae</taxon>
        <taxon>Amphipyrinae</taxon>
        <taxon>Spodoptera</taxon>
    </lineage>
</organism>
<dbReference type="PROSITE" id="PS50240">
    <property type="entry name" value="TRYPSIN_DOM"/>
    <property type="match status" value="1"/>
</dbReference>
<evidence type="ECO:0000256" key="2">
    <source>
        <dbReference type="ARBA" id="ARBA00024195"/>
    </source>
</evidence>
<evidence type="ECO:0000256" key="1">
    <source>
        <dbReference type="ARBA" id="ARBA00023157"/>
    </source>
</evidence>
<dbReference type="EMBL" id="ODYU01004681">
    <property type="protein sequence ID" value="SOQ44823.1"/>
    <property type="molecule type" value="Genomic_DNA"/>
</dbReference>
<dbReference type="InterPro" id="IPR001314">
    <property type="entry name" value="Peptidase_S1A"/>
</dbReference>
<dbReference type="InterPro" id="IPR001254">
    <property type="entry name" value="Trypsin_dom"/>
</dbReference>
<dbReference type="GO" id="GO:0004252">
    <property type="term" value="F:serine-type endopeptidase activity"/>
    <property type="evidence" value="ECO:0007669"/>
    <property type="project" value="InterPro"/>
</dbReference>
<dbReference type="InterPro" id="IPR043504">
    <property type="entry name" value="Peptidase_S1_PA_chymotrypsin"/>
</dbReference>
<evidence type="ECO:0000313" key="4">
    <source>
        <dbReference type="EMBL" id="SOQ44823.1"/>
    </source>
</evidence>
<dbReference type="Pfam" id="PF00089">
    <property type="entry name" value="Trypsin"/>
    <property type="match status" value="1"/>
</dbReference>
<dbReference type="SUPFAM" id="SSF50494">
    <property type="entry name" value="Trypsin-like serine proteases"/>
    <property type="match status" value="1"/>
</dbReference>
<sequence length="340" mass="35789">MASPVLGEARGSVRLLLTKNHYVPPPAFRAGAPVNPLGVNSYILEGAERIVQGQINNGIQYVISLQDKTQLQSYTRGHRCGGVLITQQHALTTAACTINTNNGVPINQANYRVFAGTILTMDNVNNVRDIASITIHPYYTRHIPFVNDIAVITLQAPFPATISPLPMPIADFAVSGCETSGFGAHNTTATASVQLMTLSGVSLIGFQQCNIMLQTMGGAPIIQVLPSMVCGVANGVGCTGDLGNPLVCNNNQVLTGLLTRSNNCTTLGGVPEVYTRIHEYVPWVNQVIAPPNTTTPAPTTSTAMPPVTVTTPAPGAAFTSRLGTAVALIVLVIQCFSLLS</sequence>
<name>A0A2H1VVI2_SPOFR</name>
<proteinExistence type="inferred from homology"/>
<dbReference type="SMART" id="SM00020">
    <property type="entry name" value="Tryp_SPc"/>
    <property type="match status" value="1"/>
</dbReference>
<dbReference type="InterPro" id="IPR009003">
    <property type="entry name" value="Peptidase_S1_PA"/>
</dbReference>
<feature type="domain" description="Peptidase S1" evidence="3">
    <location>
        <begin position="50"/>
        <end position="289"/>
    </location>
</feature>